<feature type="region of interest" description="Disordered" evidence="1">
    <location>
        <begin position="40"/>
        <end position="69"/>
    </location>
</feature>
<sequence>MDFCIRPSFFLATLCIALIFMSGKDDGEFKREKWLAHREAGNRRSLTHSQGGSMDTASREQSSPTLANSPKFIMKDDIFYMRRWCSAPCCGSRTRCRTRRRSQW</sequence>
<feature type="signal peptide" evidence="2">
    <location>
        <begin position="1"/>
        <end position="23"/>
    </location>
</feature>
<feature type="compositionally biased region" description="Polar residues" evidence="1">
    <location>
        <begin position="47"/>
        <end position="68"/>
    </location>
</feature>
<comment type="caution">
    <text evidence="3">The sequence shown here is derived from an EMBL/GenBank/DDBJ whole genome shotgun (WGS) entry which is preliminary data.</text>
</comment>
<evidence type="ECO:0000256" key="2">
    <source>
        <dbReference type="SAM" id="SignalP"/>
    </source>
</evidence>
<organism evidence="3 4">
    <name type="scientific">Psophocarpus tetragonolobus</name>
    <name type="common">Winged bean</name>
    <name type="synonym">Dolichos tetragonolobus</name>
    <dbReference type="NCBI Taxonomy" id="3891"/>
    <lineage>
        <taxon>Eukaryota</taxon>
        <taxon>Viridiplantae</taxon>
        <taxon>Streptophyta</taxon>
        <taxon>Embryophyta</taxon>
        <taxon>Tracheophyta</taxon>
        <taxon>Spermatophyta</taxon>
        <taxon>Magnoliopsida</taxon>
        <taxon>eudicotyledons</taxon>
        <taxon>Gunneridae</taxon>
        <taxon>Pentapetalae</taxon>
        <taxon>rosids</taxon>
        <taxon>fabids</taxon>
        <taxon>Fabales</taxon>
        <taxon>Fabaceae</taxon>
        <taxon>Papilionoideae</taxon>
        <taxon>50 kb inversion clade</taxon>
        <taxon>NPAAA clade</taxon>
        <taxon>indigoferoid/millettioid clade</taxon>
        <taxon>Phaseoleae</taxon>
        <taxon>Psophocarpus</taxon>
    </lineage>
</organism>
<gene>
    <name evidence="3" type="ORF">VNO78_15875</name>
</gene>
<keyword evidence="2" id="KW-0732">Signal</keyword>
<accession>A0AAN9XK63</accession>
<keyword evidence="4" id="KW-1185">Reference proteome</keyword>
<dbReference type="AlphaFoldDB" id="A0AAN9XK63"/>
<reference evidence="3 4" key="1">
    <citation type="submission" date="2024-01" db="EMBL/GenBank/DDBJ databases">
        <title>The genomes of 5 underutilized Papilionoideae crops provide insights into root nodulation and disease resistanc.</title>
        <authorList>
            <person name="Jiang F."/>
        </authorList>
    </citation>
    <scope>NUCLEOTIDE SEQUENCE [LARGE SCALE GENOMIC DNA]</scope>
    <source>
        <strain evidence="3">DUOXIRENSHENG_FW03</strain>
        <tissue evidence="3">Leaves</tissue>
    </source>
</reference>
<dbReference type="EMBL" id="JAYMYS010000004">
    <property type="protein sequence ID" value="KAK7395324.1"/>
    <property type="molecule type" value="Genomic_DNA"/>
</dbReference>
<evidence type="ECO:0000256" key="1">
    <source>
        <dbReference type="SAM" id="MobiDB-lite"/>
    </source>
</evidence>
<dbReference type="Proteomes" id="UP001386955">
    <property type="component" value="Unassembled WGS sequence"/>
</dbReference>
<evidence type="ECO:0008006" key="5">
    <source>
        <dbReference type="Google" id="ProtNLM"/>
    </source>
</evidence>
<protein>
    <recommendedName>
        <fullName evidence="5">Secreted protein</fullName>
    </recommendedName>
</protein>
<evidence type="ECO:0000313" key="3">
    <source>
        <dbReference type="EMBL" id="KAK7395324.1"/>
    </source>
</evidence>
<name>A0AAN9XK63_PSOTE</name>
<evidence type="ECO:0000313" key="4">
    <source>
        <dbReference type="Proteomes" id="UP001386955"/>
    </source>
</evidence>
<feature type="chain" id="PRO_5042827620" description="Secreted protein" evidence="2">
    <location>
        <begin position="24"/>
        <end position="104"/>
    </location>
</feature>
<proteinExistence type="predicted"/>